<gene>
    <name evidence="1" type="ORF">H4S07_003822</name>
</gene>
<sequence length="367" mass="40977">MLRPVGSRRTVDKPATASASPIVAAPPKPCKNRTSKARNEQSIIVADSYKNGHILGHGTAPHQPALAQRMAPYTLSKSPRLTPYTPPTASSSNIHKPTNTDLGDDKNCYFHWSKVYVQSAKFKHTSAMIHKLEQMIEMFAKCGITGLSVWSNVGDSPVFDGKKEISSVFLITQNNPIKNAARWLEISFPYCCAKQIRTELFVAYGLFWAYVNAQRHAVAKIAWSCYNQMLMHVGKLKKSCALQEALTLYEKTNIFISEHSRLSICQFQTYCARNGIYDFKTPYIGGAMPFLRDSGACEFFNNGGIREVGEPHRKHTYATTQAGTALPLYFTRIAKIVNRDMVENCMVFSDLPDGRGLQCDGVLVFKD</sequence>
<proteinExistence type="predicted"/>
<organism evidence="1 2">
    <name type="scientific">Coemansia furcata</name>
    <dbReference type="NCBI Taxonomy" id="417177"/>
    <lineage>
        <taxon>Eukaryota</taxon>
        <taxon>Fungi</taxon>
        <taxon>Fungi incertae sedis</taxon>
        <taxon>Zoopagomycota</taxon>
        <taxon>Kickxellomycotina</taxon>
        <taxon>Kickxellomycetes</taxon>
        <taxon>Kickxellales</taxon>
        <taxon>Kickxellaceae</taxon>
        <taxon>Coemansia</taxon>
    </lineage>
</organism>
<accession>A0ACC1LD87</accession>
<dbReference type="Proteomes" id="UP001140096">
    <property type="component" value="Unassembled WGS sequence"/>
</dbReference>
<dbReference type="EMBL" id="JANBUP010001345">
    <property type="protein sequence ID" value="KAJ2806354.1"/>
    <property type="molecule type" value="Genomic_DNA"/>
</dbReference>
<evidence type="ECO:0000313" key="2">
    <source>
        <dbReference type="Proteomes" id="UP001140096"/>
    </source>
</evidence>
<name>A0ACC1LD87_9FUNG</name>
<keyword evidence="2" id="KW-1185">Reference proteome</keyword>
<evidence type="ECO:0000313" key="1">
    <source>
        <dbReference type="EMBL" id="KAJ2806354.1"/>
    </source>
</evidence>
<comment type="caution">
    <text evidence="1">The sequence shown here is derived from an EMBL/GenBank/DDBJ whole genome shotgun (WGS) entry which is preliminary data.</text>
</comment>
<protein>
    <submittedName>
        <fullName evidence="1">Uncharacterized protein</fullName>
    </submittedName>
</protein>
<reference evidence="1" key="1">
    <citation type="submission" date="2022-07" db="EMBL/GenBank/DDBJ databases">
        <title>Phylogenomic reconstructions and comparative analyses of Kickxellomycotina fungi.</title>
        <authorList>
            <person name="Reynolds N.K."/>
            <person name="Stajich J.E."/>
            <person name="Barry K."/>
            <person name="Grigoriev I.V."/>
            <person name="Crous P."/>
            <person name="Smith M.E."/>
        </authorList>
    </citation>
    <scope>NUCLEOTIDE SEQUENCE</scope>
    <source>
        <strain evidence="1">CBS 102833</strain>
    </source>
</reference>